<dbReference type="AlphaFoldDB" id="A0A9C7G929"/>
<evidence type="ECO:0000313" key="4">
    <source>
        <dbReference type="Proteomes" id="UP000789845"/>
    </source>
</evidence>
<feature type="compositionally biased region" description="Basic and acidic residues" evidence="1">
    <location>
        <begin position="83"/>
        <end position="93"/>
    </location>
</feature>
<sequence>MEFIFENPIAIIFIIGAIISFFKKMKENSNPNSNQEKKPEWKKVLDIPQTLNESKRVETRTPREPREPREHQQNRNQLQQEYNKAKNKTEIDQPKVQAFQRKETNKKVVISEVDASVDLTPTKDTLIDGIVWSEILGPPRAYKSHSQRRASYRR</sequence>
<accession>A0A9C7G929</accession>
<protein>
    <submittedName>
        <fullName evidence="3">Uncharacterized protein</fullName>
    </submittedName>
</protein>
<evidence type="ECO:0000256" key="2">
    <source>
        <dbReference type="SAM" id="Phobius"/>
    </source>
</evidence>
<organism evidence="3 4">
    <name type="scientific">Pseudoneobacillus rhizosphaerae</name>
    <dbReference type="NCBI Taxonomy" id="2880968"/>
    <lineage>
        <taxon>Bacteria</taxon>
        <taxon>Bacillati</taxon>
        <taxon>Bacillota</taxon>
        <taxon>Bacilli</taxon>
        <taxon>Bacillales</taxon>
        <taxon>Bacillaceae</taxon>
        <taxon>Pseudoneobacillus</taxon>
    </lineage>
</organism>
<feature type="compositionally biased region" description="Basic and acidic residues" evidence="1">
    <location>
        <begin position="53"/>
        <end position="73"/>
    </location>
</feature>
<reference evidence="3" key="1">
    <citation type="submission" date="2021-10" db="EMBL/GenBank/DDBJ databases">
        <authorList>
            <person name="Criscuolo A."/>
        </authorList>
    </citation>
    <scope>NUCLEOTIDE SEQUENCE</scope>
    <source>
        <strain evidence="3">CIP111885</strain>
    </source>
</reference>
<keyword evidence="4" id="KW-1185">Reference proteome</keyword>
<keyword evidence="2" id="KW-0812">Transmembrane</keyword>
<keyword evidence="2" id="KW-0472">Membrane</keyword>
<keyword evidence="2" id="KW-1133">Transmembrane helix</keyword>
<feature type="transmembrane region" description="Helical" evidence="2">
    <location>
        <begin position="6"/>
        <end position="22"/>
    </location>
</feature>
<dbReference type="RefSeq" id="WP_230496357.1">
    <property type="nucleotide sequence ID" value="NZ_CAKJTG010000008.1"/>
</dbReference>
<dbReference type="Proteomes" id="UP000789845">
    <property type="component" value="Unassembled WGS sequence"/>
</dbReference>
<dbReference type="EMBL" id="CAKJTG010000008">
    <property type="protein sequence ID" value="CAG9608114.1"/>
    <property type="molecule type" value="Genomic_DNA"/>
</dbReference>
<feature type="region of interest" description="Disordered" evidence="1">
    <location>
        <begin position="28"/>
        <end position="98"/>
    </location>
</feature>
<evidence type="ECO:0000256" key="1">
    <source>
        <dbReference type="SAM" id="MobiDB-lite"/>
    </source>
</evidence>
<gene>
    <name evidence="3" type="ORF">NEOCIP111885_01806</name>
</gene>
<proteinExistence type="predicted"/>
<evidence type="ECO:0000313" key="3">
    <source>
        <dbReference type="EMBL" id="CAG9608114.1"/>
    </source>
</evidence>
<name>A0A9C7G929_9BACI</name>
<feature type="compositionally biased region" description="Basic and acidic residues" evidence="1">
    <location>
        <begin position="35"/>
        <end position="45"/>
    </location>
</feature>
<comment type="caution">
    <text evidence="3">The sequence shown here is derived from an EMBL/GenBank/DDBJ whole genome shotgun (WGS) entry which is preliminary data.</text>
</comment>